<dbReference type="RefSeq" id="WP_313915311.1">
    <property type="nucleotide sequence ID" value="NZ_CP135076.1"/>
</dbReference>
<protein>
    <recommendedName>
        <fullName evidence="5 13">Malto-oligosyltrehalose trehalohydrolase</fullName>
        <shortName evidence="14">MTHase</shortName>
        <ecNumber evidence="4 13">3.2.1.141</ecNumber>
    </recommendedName>
    <alternativeName>
        <fullName evidence="11 14">4-alpha-D-((1-&gt;4)-alpha-D-glucano)trehalose trehalohydrolase</fullName>
    </alternativeName>
    <alternativeName>
        <fullName evidence="10 14">Maltooligosyl trehalose trehalohydrolase</fullName>
    </alternativeName>
</protein>
<evidence type="ECO:0000313" key="16">
    <source>
        <dbReference type="EMBL" id="WNO53653.1"/>
    </source>
</evidence>
<evidence type="ECO:0000256" key="3">
    <source>
        <dbReference type="ARBA" id="ARBA00008061"/>
    </source>
</evidence>
<comment type="pathway">
    <text evidence="2 14">Glycan biosynthesis; trehalose biosynthesis.</text>
</comment>
<evidence type="ECO:0000256" key="10">
    <source>
        <dbReference type="ARBA" id="ARBA00032057"/>
    </source>
</evidence>
<keyword evidence="7 14" id="KW-0378">Hydrolase</keyword>
<dbReference type="PANTHER" id="PTHR43651">
    <property type="entry name" value="1,4-ALPHA-GLUCAN-BRANCHING ENZYME"/>
    <property type="match status" value="1"/>
</dbReference>
<dbReference type="Gene3D" id="2.60.40.10">
    <property type="entry name" value="Immunoglobulins"/>
    <property type="match status" value="1"/>
</dbReference>
<dbReference type="InterPro" id="IPR012768">
    <property type="entry name" value="Trehalose_TreZ"/>
</dbReference>
<organism evidence="16 17">
    <name type="scientific">Stakelama saccharophila</name>
    <dbReference type="NCBI Taxonomy" id="3075605"/>
    <lineage>
        <taxon>Bacteria</taxon>
        <taxon>Pseudomonadati</taxon>
        <taxon>Pseudomonadota</taxon>
        <taxon>Alphaproteobacteria</taxon>
        <taxon>Sphingomonadales</taxon>
        <taxon>Sphingomonadaceae</taxon>
        <taxon>Stakelama</taxon>
    </lineage>
</organism>
<keyword evidence="17" id="KW-1185">Reference proteome</keyword>
<dbReference type="Pfam" id="PF00128">
    <property type="entry name" value="Alpha-amylase"/>
    <property type="match status" value="1"/>
</dbReference>
<keyword evidence="8" id="KW-0119">Carbohydrate metabolism</keyword>
<dbReference type="Gene3D" id="1.10.10.760">
    <property type="entry name" value="E-set domains of sugar-utilizing enzymes"/>
    <property type="match status" value="1"/>
</dbReference>
<dbReference type="SUPFAM" id="SSF51445">
    <property type="entry name" value="(Trans)glycosidases"/>
    <property type="match status" value="1"/>
</dbReference>
<evidence type="ECO:0000256" key="6">
    <source>
        <dbReference type="ARBA" id="ARBA00022490"/>
    </source>
</evidence>
<dbReference type="PIRSF" id="PIRSF006337">
    <property type="entry name" value="Trehalose_TreZ"/>
    <property type="match status" value="1"/>
</dbReference>
<accession>A0ABZ0B8E0</accession>
<comment type="subcellular location">
    <subcellularLocation>
        <location evidence="1">Cytoplasm</location>
    </subcellularLocation>
</comment>
<gene>
    <name evidence="16" type="primary">treZ</name>
    <name evidence="16" type="ORF">RPR59_14665</name>
</gene>
<dbReference type="InterPro" id="IPR022567">
    <property type="entry name" value="DUF3459"/>
</dbReference>
<keyword evidence="9 14" id="KW-0326">Glycosidase</keyword>
<evidence type="ECO:0000256" key="8">
    <source>
        <dbReference type="ARBA" id="ARBA00023277"/>
    </source>
</evidence>
<dbReference type="EMBL" id="CP135076">
    <property type="protein sequence ID" value="WNO53653.1"/>
    <property type="molecule type" value="Genomic_DNA"/>
</dbReference>
<evidence type="ECO:0000256" key="11">
    <source>
        <dbReference type="ARBA" id="ARBA00033284"/>
    </source>
</evidence>
<name>A0ABZ0B8E0_9SPHN</name>
<dbReference type="SUPFAM" id="SSF81296">
    <property type="entry name" value="E set domains"/>
    <property type="match status" value="1"/>
</dbReference>
<evidence type="ECO:0000256" key="12">
    <source>
        <dbReference type="ARBA" id="ARBA00034013"/>
    </source>
</evidence>
<dbReference type="InterPro" id="IPR014756">
    <property type="entry name" value="Ig_E-set"/>
</dbReference>
<dbReference type="InterPro" id="IPR013780">
    <property type="entry name" value="Glyco_hydro_b"/>
</dbReference>
<proteinExistence type="inferred from homology"/>
<dbReference type="EC" id="3.2.1.141" evidence="4 13"/>
<evidence type="ECO:0000313" key="17">
    <source>
        <dbReference type="Proteomes" id="UP001302249"/>
    </source>
</evidence>
<evidence type="ECO:0000256" key="13">
    <source>
        <dbReference type="NCBIfam" id="TIGR02402"/>
    </source>
</evidence>
<evidence type="ECO:0000256" key="5">
    <source>
        <dbReference type="ARBA" id="ARBA00015938"/>
    </source>
</evidence>
<evidence type="ECO:0000259" key="15">
    <source>
        <dbReference type="SMART" id="SM00642"/>
    </source>
</evidence>
<dbReference type="InterPro" id="IPR017853">
    <property type="entry name" value="GH"/>
</dbReference>
<evidence type="ECO:0000256" key="9">
    <source>
        <dbReference type="ARBA" id="ARBA00023295"/>
    </source>
</evidence>
<keyword evidence="6" id="KW-0963">Cytoplasm</keyword>
<dbReference type="InterPro" id="IPR006047">
    <property type="entry name" value="GH13_cat_dom"/>
</dbReference>
<evidence type="ECO:0000256" key="7">
    <source>
        <dbReference type="ARBA" id="ARBA00022801"/>
    </source>
</evidence>
<dbReference type="SMART" id="SM00642">
    <property type="entry name" value="Aamy"/>
    <property type="match status" value="1"/>
</dbReference>
<dbReference type="Gene3D" id="2.60.40.1180">
    <property type="entry name" value="Golgi alpha-mannosidase II"/>
    <property type="match status" value="1"/>
</dbReference>
<dbReference type="NCBIfam" id="TIGR02402">
    <property type="entry name" value="trehalose_TreZ"/>
    <property type="match status" value="1"/>
</dbReference>
<dbReference type="InterPro" id="IPR044901">
    <property type="entry name" value="Trehalose_TreZ_E-set_sf"/>
</dbReference>
<feature type="domain" description="Glycosyl hydrolase family 13 catalytic" evidence="15">
    <location>
        <begin position="88"/>
        <end position="459"/>
    </location>
</feature>
<dbReference type="CDD" id="cd11325">
    <property type="entry name" value="AmyAc_GTHase"/>
    <property type="match status" value="1"/>
</dbReference>
<dbReference type="InterPro" id="IPR013783">
    <property type="entry name" value="Ig-like_fold"/>
</dbReference>
<comment type="similarity">
    <text evidence="3 14">Belongs to the glycosyl hydrolase 13 family.</text>
</comment>
<dbReference type="Gene3D" id="3.20.20.80">
    <property type="entry name" value="Glycosidases"/>
    <property type="match status" value="1"/>
</dbReference>
<reference evidence="16 17" key="1">
    <citation type="submission" date="2023-09" db="EMBL/GenBank/DDBJ databases">
        <authorList>
            <person name="Rey-Velasco X."/>
        </authorList>
    </citation>
    <scope>NUCLEOTIDE SEQUENCE [LARGE SCALE GENOMIC DNA]</scope>
    <source>
        <strain evidence="16 17">W311</strain>
    </source>
</reference>
<evidence type="ECO:0000256" key="14">
    <source>
        <dbReference type="PIRNR" id="PIRNR006337"/>
    </source>
</evidence>
<dbReference type="Proteomes" id="UP001302249">
    <property type="component" value="Chromosome"/>
</dbReference>
<evidence type="ECO:0000256" key="1">
    <source>
        <dbReference type="ARBA" id="ARBA00004496"/>
    </source>
</evidence>
<evidence type="ECO:0000256" key="2">
    <source>
        <dbReference type="ARBA" id="ARBA00005199"/>
    </source>
</evidence>
<dbReference type="PANTHER" id="PTHR43651:SF11">
    <property type="entry name" value="MALTO-OLIGOSYLTREHALOSE TREHALOHYDROLASE"/>
    <property type="match status" value="1"/>
</dbReference>
<dbReference type="CDD" id="cd02853">
    <property type="entry name" value="E_set_MTHase_like_N"/>
    <property type="match status" value="1"/>
</dbReference>
<sequence length="569" mass="62541">MRRWGPERRADGRVRFHLWAPDRSAVALKLADGGSLAMTRDEAGWFVCDAEAAPGTRYRFDLGDLQVPDPASRGQAGGVHGWSVLPAPDRYVWQHDDWQGRPWREAVIEEVHVGLAGGFAGLAEQLPGIAELGITAIELMPIAAFSGTRNWGYDGVLPYAPAEAYGTPEELKALIDRAHGLGLMVLLDVVYNHFGPDGNYLGAYASAFFNPDAHTPWGAAIDFDAEPVRRFFIDNARMWLEEYRLDGLRFDAVHAIADNGFLDAMADELREATTGRHVHLILENERNDADRLAPGRFDAQWNDDFHNTLHVLLTGEREGYYADFADRPTEKLARCLAEGFVYQGDPSANRDGARRGKPSGHLSPTAFVSFLQNHDQIGNRAFGERLTVLADPDRLRAATALLLLSPQIPLIFTGDALGSRSPFLFFTDFHDALADTVCEGRRREFAPFAAFADEQARARIPDPNAEATFAASRPKPGPDAADWRRLYRDLIAIRRRAIMPRLDGARGKAADLLGDGAVAARWHMADGAVLGLAVNLGDTPVSFPASRGETLFTLRHPGAPASFAAWLET</sequence>
<dbReference type="Pfam" id="PF11941">
    <property type="entry name" value="DUF3459"/>
    <property type="match status" value="1"/>
</dbReference>
<evidence type="ECO:0000256" key="4">
    <source>
        <dbReference type="ARBA" id="ARBA00012268"/>
    </source>
</evidence>
<comment type="catalytic activity">
    <reaction evidence="12 14">
        <text>hydrolysis of (1-&gt;4)-alpha-D-glucosidic linkage in 4-alpha-D-[(1-&gt;4)-alpha-D-glucanosyl]n trehalose to yield trehalose and (1-&gt;4)-alpha-D-glucan.</text>
        <dbReference type="EC" id="3.2.1.141"/>
    </reaction>
</comment>